<feature type="compositionally biased region" description="Basic and acidic residues" evidence="1">
    <location>
        <begin position="189"/>
        <end position="203"/>
    </location>
</feature>
<feature type="region of interest" description="Disordered" evidence="1">
    <location>
        <begin position="234"/>
        <end position="271"/>
    </location>
</feature>
<feature type="region of interest" description="Disordered" evidence="1">
    <location>
        <begin position="122"/>
        <end position="206"/>
    </location>
</feature>
<sequence length="892" mass="102542">MNLNQPIILTNKKTQVKVKSQSNEILITEDNDEENAKDYEIFHSPIRKSSEKKPKSFNKSYLSKPRNTNHDSDFSFSMSSSAQGETPEEIAERARWKIKKLFTFDSDNSDNIELDRKLSKTDNVDRHRRNTRKLSVDTSTRKRGSSQIDVDPDDKMNNTSISRRKRKNENSNKRSSRKHTKSRRHSTHNHRDFSENSIDKNDYTSEYDNDFEDELERVYSKSRHIDDIPVNKASINDIQKSDNRNTGGRPKLQISSNLQDDEPRNKGKEKPLKLAISGDLVKLDEIKEKIKPKLKICNYIVAADQPFTLSESSEFLSPAYIAPTMEPYKPSLFFSKTRTTPHNEISSKTSHQTEKLYETPKIKNESNLELFSSEPTLSEGSSDQTSNVPKHKSSQNKEFRYLSESSSSSAAVDQIIYSSDTYRRRRAASTKRKKRKADKLAETANPVSPSSFFTPIQDNNAENPHDNKKHQENRKKFGDVVSKARDKLNKTVKVTPKSKNERKYRKMFKPMNDLLSDSSVEKQIRRRREKQKKLFNEKPEKNSIIINEKETAQTKDKVKGNIQEKNDSKNVEPHSPLRSTIHQRSSRPNKTTPPKLNLPDSDNRILKEFNKSFELENKQPPSPIERIGDIDVSSSSIMDIPGDSPRGIRKKALFDTDESIENIFNSDSNLQSPTKTTKKPNNRGNTPCKTPLFFCKNAGQAPNNETRKDISPTKPIEMPIKRRPTPKFFFSPVNGNLETEITQKELTLQDNQRKELRIQSSDIKENNEDKIDFDENKNEIIDKSSLHKSPPRTNLINSSPMLRKHIQIDLHSEEEMSSNLSEKPNTQPCSPISQIVPESSKTVLTSQIKASTPPISPTQLLKGNMNRPQSKFTSQKMRIQTLNHRRNQKIFF</sequence>
<feature type="compositionally biased region" description="Basic and acidic residues" evidence="1">
    <location>
        <begin position="351"/>
        <end position="361"/>
    </location>
</feature>
<feature type="compositionally biased region" description="Basic and acidic residues" evidence="1">
    <location>
        <begin position="463"/>
        <end position="476"/>
    </location>
</feature>
<feature type="compositionally biased region" description="Polar residues" evidence="1">
    <location>
        <begin position="445"/>
        <end position="462"/>
    </location>
</feature>
<feature type="compositionally biased region" description="Basic residues" evidence="1">
    <location>
        <begin position="423"/>
        <end position="437"/>
    </location>
</feature>
<feature type="compositionally biased region" description="Basic residues" evidence="1">
    <location>
        <begin position="174"/>
        <end position="188"/>
    </location>
</feature>
<feature type="region of interest" description="Disordered" evidence="1">
    <location>
        <begin position="665"/>
        <end position="727"/>
    </location>
</feature>
<feature type="region of interest" description="Disordered" evidence="1">
    <location>
        <begin position="43"/>
        <end position="90"/>
    </location>
</feature>
<keyword evidence="3" id="KW-1185">Reference proteome</keyword>
<reference evidence="2" key="1">
    <citation type="submission" date="2016-10" db="EMBL/GenBank/DDBJ databases">
        <authorList>
            <person name="Benchimol M."/>
            <person name="Almeida L.G."/>
            <person name="Vasconcelos A.T."/>
            <person name="Perreira-Neves A."/>
            <person name="Rosa I.A."/>
            <person name="Tasca T."/>
            <person name="Bogo M.R."/>
            <person name="de Souza W."/>
        </authorList>
    </citation>
    <scope>NUCLEOTIDE SEQUENCE [LARGE SCALE GENOMIC DNA]</scope>
    <source>
        <strain evidence="2">K</strain>
    </source>
</reference>
<dbReference type="Proteomes" id="UP000179807">
    <property type="component" value="Unassembled WGS sequence"/>
</dbReference>
<feature type="compositionally biased region" description="Polar residues" evidence="1">
    <location>
        <begin position="665"/>
        <end position="675"/>
    </location>
</feature>
<protein>
    <submittedName>
        <fullName evidence="2">Uncharacterized protein</fullName>
    </submittedName>
</protein>
<feature type="compositionally biased region" description="Polar residues" evidence="1">
    <location>
        <begin position="338"/>
        <end position="350"/>
    </location>
</feature>
<proteinExistence type="predicted"/>
<feature type="region of interest" description="Disordered" evidence="1">
    <location>
        <begin position="338"/>
        <end position="361"/>
    </location>
</feature>
<feature type="region of interest" description="Disordered" evidence="1">
    <location>
        <begin position="515"/>
        <end position="602"/>
    </location>
</feature>
<feature type="compositionally biased region" description="Basic and acidic residues" evidence="1">
    <location>
        <begin position="532"/>
        <end position="572"/>
    </location>
</feature>
<dbReference type="EMBL" id="MLAK01000771">
    <property type="protein sequence ID" value="OHT05075.1"/>
    <property type="molecule type" value="Genomic_DNA"/>
</dbReference>
<evidence type="ECO:0000313" key="3">
    <source>
        <dbReference type="Proteomes" id="UP000179807"/>
    </source>
</evidence>
<dbReference type="AlphaFoldDB" id="A0A1J4K1G0"/>
<dbReference type="VEuPathDB" id="TrichDB:TRFO_06076"/>
<feature type="compositionally biased region" description="Polar residues" evidence="1">
    <location>
        <begin position="577"/>
        <end position="594"/>
    </location>
</feature>
<feature type="compositionally biased region" description="Basic and acidic residues" evidence="1">
    <location>
        <begin position="261"/>
        <end position="271"/>
    </location>
</feature>
<feature type="compositionally biased region" description="Polar residues" evidence="1">
    <location>
        <begin position="857"/>
        <end position="872"/>
    </location>
</feature>
<dbReference type="RefSeq" id="XP_068358211.1">
    <property type="nucleotide sequence ID" value="XM_068492876.1"/>
</dbReference>
<feature type="region of interest" description="Disordered" evidence="1">
    <location>
        <begin position="373"/>
        <end position="404"/>
    </location>
</feature>
<evidence type="ECO:0000313" key="2">
    <source>
        <dbReference type="EMBL" id="OHT05075.1"/>
    </source>
</evidence>
<feature type="region of interest" description="Disordered" evidence="1">
    <location>
        <begin position="847"/>
        <end position="872"/>
    </location>
</feature>
<name>A0A1J4K1G0_9EUKA</name>
<accession>A0A1J4K1G0</accession>
<gene>
    <name evidence="2" type="ORF">TRFO_06076</name>
</gene>
<feature type="compositionally biased region" description="Polar residues" evidence="1">
    <location>
        <begin position="373"/>
        <end position="388"/>
    </location>
</feature>
<feature type="region of interest" description="Disordered" evidence="1">
    <location>
        <begin position="423"/>
        <end position="476"/>
    </location>
</feature>
<evidence type="ECO:0000256" key="1">
    <source>
        <dbReference type="SAM" id="MobiDB-lite"/>
    </source>
</evidence>
<organism evidence="2 3">
    <name type="scientific">Tritrichomonas foetus</name>
    <dbReference type="NCBI Taxonomy" id="1144522"/>
    <lineage>
        <taxon>Eukaryota</taxon>
        <taxon>Metamonada</taxon>
        <taxon>Parabasalia</taxon>
        <taxon>Tritrichomonadida</taxon>
        <taxon>Tritrichomonadidae</taxon>
        <taxon>Tritrichomonas</taxon>
    </lineage>
</organism>
<dbReference type="GeneID" id="94827580"/>
<comment type="caution">
    <text evidence="2">The sequence shown here is derived from an EMBL/GenBank/DDBJ whole genome shotgun (WGS) entry which is preliminary data.</text>
</comment>